<dbReference type="AlphaFoldDB" id="A0AAW8R3I7"/>
<protein>
    <submittedName>
        <fullName evidence="2">PepSY-associated TM helix domain-containing protein</fullName>
    </submittedName>
</protein>
<name>A0AAW8R3I7_9ALTE</name>
<keyword evidence="1" id="KW-0812">Transmembrane</keyword>
<keyword evidence="3" id="KW-1185">Reference proteome</keyword>
<keyword evidence="1" id="KW-0472">Membrane</keyword>
<dbReference type="Pfam" id="PF03929">
    <property type="entry name" value="PepSY_TM"/>
    <property type="match status" value="1"/>
</dbReference>
<feature type="transmembrane region" description="Helical" evidence="1">
    <location>
        <begin position="146"/>
        <end position="174"/>
    </location>
</feature>
<dbReference type="InterPro" id="IPR005625">
    <property type="entry name" value="PepSY-ass_TM"/>
</dbReference>
<evidence type="ECO:0000313" key="3">
    <source>
        <dbReference type="Proteomes" id="UP001249020"/>
    </source>
</evidence>
<feature type="transmembrane region" description="Helical" evidence="1">
    <location>
        <begin position="12"/>
        <end position="32"/>
    </location>
</feature>
<sequence length="374" mass="43074">MRKTLFKWHSYLALIAMIPVLVISITGSILVFKVEIDSLLRPHHMVVNPTITDTSQTTQRLALDDLMSRIQATYPDYILSGWELFGTDDNAVIEEHGRSDTAYAIKKNTETWFKIYINQYTGEILSEPKHMEHYITDWLLELHYAFLLHFSGTVIGAIFGLILLFLGISGIILYRKFWRKLFTLRWGSAKRILFSDVHKMVGIFSSPVLIIIAFTGVYWNISIVLHEVLEHGFEEAHPAITEPYHAETISFESLRENASMQIDSFRATYLAIPNEPKMDITFFGEVDTPNPLISQYASMVTYHHKTGDLVMASDIRDTGFLRKFDDSTRKLHFGYFAGIWSKIVWCIIGISPVILMITGLIMYLIRRQPKRKAR</sequence>
<dbReference type="PANTHER" id="PTHR34219">
    <property type="entry name" value="IRON-REGULATED INNER MEMBRANE PROTEIN-RELATED"/>
    <property type="match status" value="1"/>
</dbReference>
<dbReference type="RefSeq" id="WP_311362375.1">
    <property type="nucleotide sequence ID" value="NZ_JAVRIE010000006.1"/>
</dbReference>
<comment type="caution">
    <text evidence="2">The sequence shown here is derived from an EMBL/GenBank/DDBJ whole genome shotgun (WGS) entry which is preliminary data.</text>
</comment>
<reference evidence="2 3" key="1">
    <citation type="submission" date="2023-09" db="EMBL/GenBank/DDBJ databases">
        <authorList>
            <person name="Rey-Velasco X."/>
        </authorList>
    </citation>
    <scope>NUCLEOTIDE SEQUENCE [LARGE SCALE GENOMIC DNA]</scope>
    <source>
        <strain evidence="2 3">W409</strain>
    </source>
</reference>
<evidence type="ECO:0000313" key="2">
    <source>
        <dbReference type="EMBL" id="MDT0583599.1"/>
    </source>
</evidence>
<dbReference type="PANTHER" id="PTHR34219:SF8">
    <property type="entry name" value="PEPSY DOMAIN-CONTAINING PROTEIN"/>
    <property type="match status" value="1"/>
</dbReference>
<keyword evidence="1" id="KW-1133">Transmembrane helix</keyword>
<gene>
    <name evidence="2" type="ORF">RM544_13705</name>
</gene>
<evidence type="ECO:0000256" key="1">
    <source>
        <dbReference type="SAM" id="Phobius"/>
    </source>
</evidence>
<organism evidence="2 3">
    <name type="scientific">Brumicola blandensis</name>
    <dbReference type="NCBI Taxonomy" id="3075611"/>
    <lineage>
        <taxon>Bacteria</taxon>
        <taxon>Pseudomonadati</taxon>
        <taxon>Pseudomonadota</taxon>
        <taxon>Gammaproteobacteria</taxon>
        <taxon>Alteromonadales</taxon>
        <taxon>Alteromonadaceae</taxon>
        <taxon>Brumicola</taxon>
    </lineage>
</organism>
<proteinExistence type="predicted"/>
<dbReference type="EMBL" id="JAVRIE010000006">
    <property type="protein sequence ID" value="MDT0583599.1"/>
    <property type="molecule type" value="Genomic_DNA"/>
</dbReference>
<dbReference type="Proteomes" id="UP001249020">
    <property type="component" value="Unassembled WGS sequence"/>
</dbReference>
<feature type="transmembrane region" description="Helical" evidence="1">
    <location>
        <begin position="339"/>
        <end position="365"/>
    </location>
</feature>
<accession>A0AAW8R3I7</accession>
<feature type="transmembrane region" description="Helical" evidence="1">
    <location>
        <begin position="200"/>
        <end position="221"/>
    </location>
</feature>